<keyword evidence="2" id="KW-0547">Nucleotide-binding</keyword>
<comment type="caution">
    <text evidence="2">The sequence shown here is derived from an EMBL/GenBank/DDBJ whole genome shotgun (WGS) entry which is preliminary data.</text>
</comment>
<name>A0ABS8PSM4_9BACT</name>
<dbReference type="EMBL" id="JAJNEC010000005">
    <property type="protein sequence ID" value="MCD2424091.1"/>
    <property type="molecule type" value="Genomic_DNA"/>
</dbReference>
<evidence type="ECO:0000313" key="2">
    <source>
        <dbReference type="EMBL" id="MCD2424091.1"/>
    </source>
</evidence>
<proteinExistence type="predicted"/>
<keyword evidence="1" id="KW-0732">Signal</keyword>
<dbReference type="InterPro" id="IPR011042">
    <property type="entry name" value="6-blade_b-propeller_TolB-like"/>
</dbReference>
<accession>A0ABS8PSM4</accession>
<organism evidence="2 3">
    <name type="scientific">Niabella pedocola</name>
    <dbReference type="NCBI Taxonomy" id="1752077"/>
    <lineage>
        <taxon>Bacteria</taxon>
        <taxon>Pseudomonadati</taxon>
        <taxon>Bacteroidota</taxon>
        <taxon>Chitinophagia</taxon>
        <taxon>Chitinophagales</taxon>
        <taxon>Chitinophagaceae</taxon>
        <taxon>Niabella</taxon>
    </lineage>
</organism>
<gene>
    <name evidence="2" type="ORF">LQ567_15030</name>
</gene>
<dbReference type="Gene3D" id="2.120.10.30">
    <property type="entry name" value="TolB, C-terminal domain"/>
    <property type="match status" value="1"/>
</dbReference>
<evidence type="ECO:0000256" key="1">
    <source>
        <dbReference type="SAM" id="SignalP"/>
    </source>
</evidence>
<dbReference type="GO" id="GO:0005524">
    <property type="term" value="F:ATP binding"/>
    <property type="evidence" value="ECO:0007669"/>
    <property type="project" value="UniProtKB-KW"/>
</dbReference>
<reference evidence="2 3" key="1">
    <citation type="submission" date="2021-11" db="EMBL/GenBank/DDBJ databases">
        <title>Genomic of Niabella pedocola.</title>
        <authorList>
            <person name="Wu T."/>
        </authorList>
    </citation>
    <scope>NUCLEOTIDE SEQUENCE [LARGE SCALE GENOMIC DNA]</scope>
    <source>
        <strain evidence="2 3">JCM 31011</strain>
    </source>
</reference>
<dbReference type="RefSeq" id="WP_231005346.1">
    <property type="nucleotide sequence ID" value="NZ_JAJNEC010000005.1"/>
</dbReference>
<feature type="chain" id="PRO_5046623346" evidence="1">
    <location>
        <begin position="19"/>
        <end position="273"/>
    </location>
</feature>
<keyword evidence="3" id="KW-1185">Reference proteome</keyword>
<dbReference type="SUPFAM" id="SSF63829">
    <property type="entry name" value="Calcium-dependent phosphotriesterase"/>
    <property type="match status" value="1"/>
</dbReference>
<feature type="signal peptide" evidence="1">
    <location>
        <begin position="1"/>
        <end position="18"/>
    </location>
</feature>
<keyword evidence="2" id="KW-0067">ATP-binding</keyword>
<sequence>MKKSILFLCLLISGIATAQVHTVEKLWETDTIIPVPESILPDIAANTLYVSLINGGGWDKDGIGGIGKMNLSNREFVGNWIEGLDAPKGLGRVGNKLFVADIDAVVVIDMATARIEKKIALEGATGLNDITTDSRGAVYVSDSRKARIWKLENGRASVYLDSVKGANGLKVVGDALYFAEGKKLKKTDAQKRITTVAELPQGIDGIEPVGNGDFLVSAWSGYLFYVTASGQVDLLLDTHLEKMNTADMGYDPVKRIIYMPTFNAKKIVSYRLR</sequence>
<dbReference type="Proteomes" id="UP001199816">
    <property type="component" value="Unassembled WGS sequence"/>
</dbReference>
<protein>
    <submittedName>
        <fullName evidence="2">ATP-binding protein</fullName>
    </submittedName>
</protein>
<evidence type="ECO:0000313" key="3">
    <source>
        <dbReference type="Proteomes" id="UP001199816"/>
    </source>
</evidence>